<accession>A0A835L8X9</accession>
<dbReference type="Proteomes" id="UP000648187">
    <property type="component" value="Unassembled WGS sequence"/>
</dbReference>
<reference evidence="2" key="1">
    <citation type="submission" date="2020-08" db="EMBL/GenBank/DDBJ databases">
        <title>Spodoptera exigua strain:BAW_Kor-Di-RS1 Genome sequencing and assembly.</title>
        <authorList>
            <person name="Kim J."/>
            <person name="Nam H.Y."/>
            <person name="Kwon M."/>
            <person name="Choi J.H."/>
            <person name="Cho S.R."/>
            <person name="Kim G.-H."/>
        </authorList>
    </citation>
    <scope>NUCLEOTIDE SEQUENCE</scope>
    <source>
        <strain evidence="2">BAW_Kor-Di-RS1</strain>
        <tissue evidence="2">Whole-body</tissue>
    </source>
</reference>
<proteinExistence type="predicted"/>
<feature type="region of interest" description="Disordered" evidence="1">
    <location>
        <begin position="86"/>
        <end position="130"/>
    </location>
</feature>
<evidence type="ECO:0000313" key="2">
    <source>
        <dbReference type="EMBL" id="KAF9414750.1"/>
    </source>
</evidence>
<dbReference type="InterPro" id="IPR029138">
    <property type="entry name" value="SNAPC5"/>
</dbReference>
<protein>
    <submittedName>
        <fullName evidence="2">Uncharacterized protein</fullName>
    </submittedName>
</protein>
<dbReference type="AlphaFoldDB" id="A0A835L8X9"/>
<gene>
    <name evidence="2" type="ORF">HW555_007446</name>
</gene>
<keyword evidence="3" id="KW-1185">Reference proteome</keyword>
<sequence>MHRISSRLSQKIAEEAQLLEEEKWIIDALRKLKQQRNGLQIEKLHLENLRASVLNEDLKNRLSAPSNVATISTNVATLQTGVTATPLSANSTTAPNNDTSIGNSNEAGQPGPSMSLVPSPPEEPSVPITSSSQFEVPLNNIDDDICNTEKLNLSVTDSVFANRNMNRSDMEEDEEDMENGLEDDEDMENYLIEMNMLMQSKQ</sequence>
<organism evidence="2 3">
    <name type="scientific">Spodoptera exigua</name>
    <name type="common">Beet armyworm</name>
    <name type="synonym">Noctua fulgens</name>
    <dbReference type="NCBI Taxonomy" id="7107"/>
    <lineage>
        <taxon>Eukaryota</taxon>
        <taxon>Metazoa</taxon>
        <taxon>Ecdysozoa</taxon>
        <taxon>Arthropoda</taxon>
        <taxon>Hexapoda</taxon>
        <taxon>Insecta</taxon>
        <taxon>Pterygota</taxon>
        <taxon>Neoptera</taxon>
        <taxon>Endopterygota</taxon>
        <taxon>Lepidoptera</taxon>
        <taxon>Glossata</taxon>
        <taxon>Ditrysia</taxon>
        <taxon>Noctuoidea</taxon>
        <taxon>Noctuidae</taxon>
        <taxon>Amphipyrinae</taxon>
        <taxon>Spodoptera</taxon>
    </lineage>
</organism>
<dbReference type="GO" id="GO:0006366">
    <property type="term" value="P:transcription by RNA polymerase II"/>
    <property type="evidence" value="ECO:0007669"/>
    <property type="project" value="InterPro"/>
</dbReference>
<evidence type="ECO:0000313" key="3">
    <source>
        <dbReference type="Proteomes" id="UP000648187"/>
    </source>
</evidence>
<dbReference type="EMBL" id="JACKWZ010000126">
    <property type="protein sequence ID" value="KAF9414750.1"/>
    <property type="molecule type" value="Genomic_DNA"/>
</dbReference>
<dbReference type="GO" id="GO:0006384">
    <property type="term" value="P:transcription initiation at RNA polymerase III promoter"/>
    <property type="evidence" value="ECO:0007669"/>
    <property type="project" value="InterPro"/>
</dbReference>
<name>A0A835L8X9_SPOEX</name>
<dbReference type="GO" id="GO:0005634">
    <property type="term" value="C:nucleus"/>
    <property type="evidence" value="ECO:0007669"/>
    <property type="project" value="InterPro"/>
</dbReference>
<comment type="caution">
    <text evidence="2">The sequence shown here is derived from an EMBL/GenBank/DDBJ whole genome shotgun (WGS) entry which is preliminary data.</text>
</comment>
<dbReference type="Pfam" id="PF15497">
    <property type="entry name" value="SNAPC5"/>
    <property type="match status" value="1"/>
</dbReference>
<evidence type="ECO:0000256" key="1">
    <source>
        <dbReference type="SAM" id="MobiDB-lite"/>
    </source>
</evidence>
<feature type="compositionally biased region" description="Polar residues" evidence="1">
    <location>
        <begin position="86"/>
        <end position="107"/>
    </location>
</feature>